<evidence type="ECO:0000313" key="4">
    <source>
        <dbReference type="RefSeq" id="XP_034296346.1"/>
    </source>
</evidence>
<evidence type="ECO:0000256" key="1">
    <source>
        <dbReference type="SAM" id="MobiDB-lite"/>
    </source>
</evidence>
<dbReference type="OMA" id="ESREFKW"/>
<feature type="compositionally biased region" description="Polar residues" evidence="1">
    <location>
        <begin position="76"/>
        <end position="96"/>
    </location>
</feature>
<dbReference type="PANTHER" id="PTHR23400:SF0">
    <property type="entry name" value="DENTIN MATRIX ACIDIC PHOSPHOPROTEIN 1"/>
    <property type="match status" value="1"/>
</dbReference>
<keyword evidence="2" id="KW-0732">Signal</keyword>
<dbReference type="InterPro" id="IPR009889">
    <property type="entry name" value="DMP1"/>
</dbReference>
<feature type="compositionally biased region" description="Basic and acidic residues" evidence="1">
    <location>
        <begin position="485"/>
        <end position="500"/>
    </location>
</feature>
<dbReference type="CTD" id="1758"/>
<dbReference type="InParanoid" id="A0A6P9DUW2"/>
<feature type="compositionally biased region" description="Acidic residues" evidence="1">
    <location>
        <begin position="289"/>
        <end position="300"/>
    </location>
</feature>
<feature type="chain" id="PRO_5027997632" evidence="2">
    <location>
        <begin position="18"/>
        <end position="714"/>
    </location>
</feature>
<feature type="compositionally biased region" description="Acidic residues" evidence="1">
    <location>
        <begin position="198"/>
        <end position="217"/>
    </location>
</feature>
<dbReference type="KEGG" id="pgut:117678937"/>
<dbReference type="Pfam" id="PF07263">
    <property type="entry name" value="DMP1"/>
    <property type="match status" value="1"/>
</dbReference>
<dbReference type="GO" id="GO:0001503">
    <property type="term" value="P:ossification"/>
    <property type="evidence" value="ECO:0007669"/>
    <property type="project" value="InterPro"/>
</dbReference>
<feature type="compositionally biased region" description="Basic and acidic residues" evidence="1">
    <location>
        <begin position="649"/>
        <end position="669"/>
    </location>
</feature>
<reference evidence="4" key="1">
    <citation type="submission" date="2025-08" db="UniProtKB">
        <authorList>
            <consortium name="RefSeq"/>
        </authorList>
    </citation>
    <scope>IDENTIFICATION</scope>
    <source>
        <tissue evidence="4">Blood</tissue>
    </source>
</reference>
<feature type="compositionally biased region" description="Low complexity" evidence="1">
    <location>
        <begin position="612"/>
        <end position="648"/>
    </location>
</feature>
<feature type="signal peptide" evidence="2">
    <location>
        <begin position="1"/>
        <end position="17"/>
    </location>
</feature>
<organism evidence="3 4">
    <name type="scientific">Pantherophis guttatus</name>
    <name type="common">Corn snake</name>
    <name type="synonym">Elaphe guttata</name>
    <dbReference type="NCBI Taxonomy" id="94885"/>
    <lineage>
        <taxon>Eukaryota</taxon>
        <taxon>Metazoa</taxon>
        <taxon>Chordata</taxon>
        <taxon>Craniata</taxon>
        <taxon>Vertebrata</taxon>
        <taxon>Euteleostomi</taxon>
        <taxon>Lepidosauria</taxon>
        <taxon>Squamata</taxon>
        <taxon>Bifurcata</taxon>
        <taxon>Unidentata</taxon>
        <taxon>Episquamata</taxon>
        <taxon>Toxicofera</taxon>
        <taxon>Serpentes</taxon>
        <taxon>Colubroidea</taxon>
        <taxon>Colubridae</taxon>
        <taxon>Colubrinae</taxon>
        <taxon>Pantherophis</taxon>
    </lineage>
</organism>
<dbReference type="AlphaFoldDB" id="A0A6P9DUW2"/>
<feature type="region of interest" description="Disordered" evidence="1">
    <location>
        <begin position="125"/>
        <end position="166"/>
    </location>
</feature>
<dbReference type="GO" id="GO:0030198">
    <property type="term" value="P:extracellular matrix organization"/>
    <property type="evidence" value="ECO:0007669"/>
    <property type="project" value="InterPro"/>
</dbReference>
<feature type="compositionally biased region" description="Basic and acidic residues" evidence="1">
    <location>
        <begin position="573"/>
        <end position="591"/>
    </location>
</feature>
<feature type="compositionally biased region" description="Basic and acidic residues" evidence="1">
    <location>
        <begin position="421"/>
        <end position="471"/>
    </location>
</feature>
<sequence length="714" mass="80311">MKITGLLVISLWSLCWAHPVSRYPGAHHSNSKEHWSISVEEGLNKRADSTDLSDEDAENRLSSSTEDRRRDLGGNSCESCESNSFPREVSSRSLESFSEDDHQWSTQDNEEGAYFGHQMVYRKRAGNKDSNYHRKEINKESSDDESAGRTSLEDQSEGHLFGPNKISKEQFDVENDGMVYTPEQVLYTFVERGGSDLTAEEDISGDDSLDGNNDEDPGYTKSPSEVDALQPPATHGEQDGGHTRGRHSDDSSSSSSSSSESRNLEKEDNHIIDYGRRHGRDSYSSSQEDGYDFQSEEMQGDEPRTFESHGSDSHMLPEAIHSKESSQETHSSSKTVEHFERKPIHYVDGDSDEDNSPEYEQNKALKEDDDNSEADSQLVEDISQSTENVPSQSREDETSHSGKSIESSSREQSRENLNSHSTEDMHSQSQGDDKHSRSREHDKHSRSREDGKNSQSTEDDKHSWSQEDATRGHSQSQSKENTSSHSREDKHSQSRKDDVHSQSIELSSQSGENEDTASEEDVKSDSIEDTRSSQEKVVQKSKETEEESNERNPSKSQESHSVEKSGNMPPRAAESREFKWHHSRSSEKSSSMEESEESAEDTKESVEDDSRLSQSASSESSKVSEESASSDDSNSNEGQDQQSSSSETSESKEEVSNSIERPSKSREDTMSQSDSMEDSSWSRSKELESRKLMLDFYHNKPFSDYDDNDCQDGY</sequence>
<feature type="compositionally biased region" description="Low complexity" evidence="1">
    <location>
        <begin position="251"/>
        <end position="261"/>
    </location>
</feature>
<feature type="compositionally biased region" description="Basic and acidic residues" evidence="1">
    <location>
        <begin position="335"/>
        <end position="348"/>
    </location>
</feature>
<feature type="compositionally biased region" description="Polar residues" evidence="1">
    <location>
        <begin position="472"/>
        <end position="484"/>
    </location>
</feature>
<proteinExistence type="predicted"/>
<name>A0A6P9DUW2_PANGU</name>
<accession>A0A6P9DUW2</accession>
<feature type="compositionally biased region" description="Polar residues" evidence="1">
    <location>
        <begin position="501"/>
        <end position="511"/>
    </location>
</feature>
<feature type="compositionally biased region" description="Basic and acidic residues" evidence="1">
    <location>
        <begin position="236"/>
        <end position="250"/>
    </location>
</feature>
<dbReference type="OrthoDB" id="9048789at2759"/>
<feature type="compositionally biased region" description="Low complexity" evidence="1">
    <location>
        <begin position="670"/>
        <end position="682"/>
    </location>
</feature>
<dbReference type="PANTHER" id="PTHR23400">
    <property type="entry name" value="DENTIN MATRIX ACIDIC PHOSPHOPROTEIN 1"/>
    <property type="match status" value="1"/>
</dbReference>
<dbReference type="Proteomes" id="UP001652622">
    <property type="component" value="Unplaced"/>
</dbReference>
<gene>
    <name evidence="4" type="primary">DMP1</name>
</gene>
<dbReference type="RefSeq" id="XP_034296346.1">
    <property type="nucleotide sequence ID" value="XM_034440455.2"/>
</dbReference>
<evidence type="ECO:0000313" key="3">
    <source>
        <dbReference type="Proteomes" id="UP001652622"/>
    </source>
</evidence>
<feature type="compositionally biased region" description="Polar residues" evidence="1">
    <location>
        <begin position="382"/>
        <end position="392"/>
    </location>
</feature>
<feature type="compositionally biased region" description="Basic and acidic residues" evidence="1">
    <location>
        <begin position="126"/>
        <end position="141"/>
    </location>
</feature>
<dbReference type="GeneID" id="117678937"/>
<feature type="compositionally biased region" description="Basic and acidic residues" evidence="1">
    <location>
        <begin position="600"/>
        <end position="611"/>
    </location>
</feature>
<keyword evidence="3" id="KW-1185">Reference proteome</keyword>
<feature type="compositionally biased region" description="Basic and acidic residues" evidence="1">
    <location>
        <begin position="301"/>
        <end position="312"/>
    </location>
</feature>
<evidence type="ECO:0000256" key="2">
    <source>
        <dbReference type="SAM" id="SignalP"/>
    </source>
</evidence>
<protein>
    <submittedName>
        <fullName evidence="4">Dentin matrix acidic phosphoprotein 1</fullName>
    </submittedName>
</protein>
<dbReference type="GO" id="GO:0050840">
    <property type="term" value="F:extracellular matrix binding"/>
    <property type="evidence" value="ECO:0007669"/>
    <property type="project" value="TreeGrafter"/>
</dbReference>
<feature type="region of interest" description="Disordered" evidence="1">
    <location>
        <begin position="197"/>
        <end position="685"/>
    </location>
</feature>
<feature type="compositionally biased region" description="Basic and acidic residues" evidence="1">
    <location>
        <begin position="262"/>
        <end position="276"/>
    </location>
</feature>
<feature type="region of interest" description="Disordered" evidence="1">
    <location>
        <begin position="46"/>
        <end position="111"/>
    </location>
</feature>
<feature type="compositionally biased region" description="Basic and acidic residues" evidence="1">
    <location>
        <begin position="520"/>
        <end position="563"/>
    </location>
</feature>
<dbReference type="GO" id="GO:0031012">
    <property type="term" value="C:extracellular matrix"/>
    <property type="evidence" value="ECO:0007669"/>
    <property type="project" value="TreeGrafter"/>
</dbReference>